<dbReference type="InterPro" id="IPR027417">
    <property type="entry name" value="P-loop_NTPase"/>
</dbReference>
<keyword evidence="2" id="KW-0347">Helicase</keyword>
<evidence type="ECO:0000259" key="1">
    <source>
        <dbReference type="PROSITE" id="PS51192"/>
    </source>
</evidence>
<dbReference type="InterPro" id="IPR014001">
    <property type="entry name" value="Helicase_ATP-bd"/>
</dbReference>
<organism evidence="2 3">
    <name type="scientific">Phocaeicola dorei</name>
    <dbReference type="NCBI Taxonomy" id="357276"/>
    <lineage>
        <taxon>Bacteria</taxon>
        <taxon>Pseudomonadati</taxon>
        <taxon>Bacteroidota</taxon>
        <taxon>Bacteroidia</taxon>
        <taxon>Bacteroidales</taxon>
        <taxon>Bacteroidaceae</taxon>
        <taxon>Phocaeicola</taxon>
    </lineage>
</organism>
<keyword evidence="2" id="KW-0547">Nucleotide-binding</keyword>
<evidence type="ECO:0000313" key="2">
    <source>
        <dbReference type="EMBL" id="RGV68031.1"/>
    </source>
</evidence>
<dbReference type="PROSITE" id="PS51192">
    <property type="entry name" value="HELICASE_ATP_BIND_1"/>
    <property type="match status" value="1"/>
</dbReference>
<dbReference type="EMBL" id="QRZL01000045">
    <property type="protein sequence ID" value="RGV68031.1"/>
    <property type="molecule type" value="Genomic_DNA"/>
</dbReference>
<dbReference type="Proteomes" id="UP000283678">
    <property type="component" value="Unassembled WGS sequence"/>
</dbReference>
<dbReference type="GO" id="GO:0016818">
    <property type="term" value="F:hydrolase activity, acting on acid anhydrides, in phosphorus-containing anhydrides"/>
    <property type="evidence" value="ECO:0007669"/>
    <property type="project" value="InterPro"/>
</dbReference>
<keyword evidence="2" id="KW-0067">ATP-binding</keyword>
<dbReference type="GO" id="GO:0006139">
    <property type="term" value="P:nucleobase-containing compound metabolic process"/>
    <property type="evidence" value="ECO:0007669"/>
    <property type="project" value="InterPro"/>
</dbReference>
<dbReference type="InterPro" id="IPR006935">
    <property type="entry name" value="Helicase/UvrB_N"/>
</dbReference>
<dbReference type="Pfam" id="PF04851">
    <property type="entry name" value="ResIII"/>
    <property type="match status" value="1"/>
</dbReference>
<accession>A0A412YSI4</accession>
<name>A0A412YSI4_9BACT</name>
<dbReference type="Gene3D" id="3.40.50.300">
    <property type="entry name" value="P-loop containing nucleotide triphosphate hydrolases"/>
    <property type="match status" value="2"/>
</dbReference>
<comment type="caution">
    <text evidence="2">The sequence shown here is derived from an EMBL/GenBank/DDBJ whole genome shotgun (WGS) entry which is preliminary data.</text>
</comment>
<dbReference type="SMART" id="SM00487">
    <property type="entry name" value="DEXDc"/>
    <property type="match status" value="1"/>
</dbReference>
<dbReference type="GO" id="GO:0005524">
    <property type="term" value="F:ATP binding"/>
    <property type="evidence" value="ECO:0007669"/>
    <property type="project" value="InterPro"/>
</dbReference>
<sequence>MVDFRKKLGKKEVEKKIIPLDIYNELDRRSITGPLRPAQSKILDEWFNHKQKEHNLIIKLHTGEGKTLIGLLILQSKINQGEGPCVFVCPNIYLSQQVAQEATKFGIPYCLIEEDNNLPNDFIEGKKILIVHVQKLFNGKSIFGIDNNYIHIGSLVLDDSHACIDAIKDSFTVRIKREHSLYGEILSLFEDDLTEQGEGDFLDIRNGDYDALLPIPYWSWIDKKSEVANLLSKYREENELAFTWPLIKNCLEDCQAFITGNGVEILPYHIPIRSFGSFANANQRILMSATTQDDSFFIKGLGFDINAIKNPLINTEQKWSGEKMILIPSLIDDSLDRDLIVSTFAKPNTKLHFGRVAIVPSHRRSEQYYVLGSTISGTKNIFTLISDLKAGNIEKTLVIINRYDGIDLPDESCRLLIIDSMPYFNSLVDRYEEQCRVNSDIINIRLAQRIEQGLGRSVRGEKDYSVILLIGADLVKFIRSTRTSRYFSPQTKKQIDIGFQIADMAKEDLRADEPALKVVTSLIVQALVKRDEGWKEFYREEMDKLSLSDGKSDIYDILELEKEAEAFSFKKNHEEACNKIQIILDKHIKDDSERGWYMQILARYKYFISKTDSNKIQKSAFSSNLQLLKPKDGITYRKINVINDSRIYRIKKWIAQYKDYNELVLAVDGLLNDFTFGVNAEKFETSLQEIGALLGFISQRPDKEIRKGPDNLWGGVENKFFLLECKSEVNESRETINKHEAAQMNSHCGWFENEYGKEALVKRILIIPTHKLSYEADFTHKVDIMRKGKMKIFKNAIRSFIKEFKSYNINEIEDIKIQEFINIHKLNIQDIEELYTEAWSRRS</sequence>
<dbReference type="Pfam" id="PF13307">
    <property type="entry name" value="Helicase_C_2"/>
    <property type="match status" value="1"/>
</dbReference>
<dbReference type="GO" id="GO:0003677">
    <property type="term" value="F:DNA binding"/>
    <property type="evidence" value="ECO:0007669"/>
    <property type="project" value="InterPro"/>
</dbReference>
<dbReference type="SMART" id="SM00491">
    <property type="entry name" value="HELICc2"/>
    <property type="match status" value="1"/>
</dbReference>
<protein>
    <submittedName>
        <fullName evidence="2">DEAD/DEAH box helicase</fullName>
    </submittedName>
</protein>
<feature type="domain" description="Helicase ATP-binding" evidence="1">
    <location>
        <begin position="47"/>
        <end position="309"/>
    </location>
</feature>
<dbReference type="InterPro" id="IPR006555">
    <property type="entry name" value="ATP-dep_Helicase_C"/>
</dbReference>
<keyword evidence="2" id="KW-0378">Hydrolase</keyword>
<proteinExistence type="predicted"/>
<dbReference type="AlphaFoldDB" id="A0A412YSI4"/>
<evidence type="ECO:0000313" key="3">
    <source>
        <dbReference type="Proteomes" id="UP000283678"/>
    </source>
</evidence>
<dbReference type="SUPFAM" id="SSF52540">
    <property type="entry name" value="P-loop containing nucleoside triphosphate hydrolases"/>
    <property type="match status" value="2"/>
</dbReference>
<dbReference type="RefSeq" id="WP_118429402.1">
    <property type="nucleotide sequence ID" value="NZ_QRZL01000045.1"/>
</dbReference>
<dbReference type="GO" id="GO:0004386">
    <property type="term" value="F:helicase activity"/>
    <property type="evidence" value="ECO:0007669"/>
    <property type="project" value="UniProtKB-KW"/>
</dbReference>
<gene>
    <name evidence="2" type="ORF">DWW04_22705</name>
</gene>
<reference evidence="2 3" key="1">
    <citation type="submission" date="2018-08" db="EMBL/GenBank/DDBJ databases">
        <title>A genome reference for cultivated species of the human gut microbiota.</title>
        <authorList>
            <person name="Zou Y."/>
            <person name="Xue W."/>
            <person name="Luo G."/>
        </authorList>
    </citation>
    <scope>NUCLEOTIDE SEQUENCE [LARGE SCALE GENOMIC DNA]</scope>
    <source>
        <strain evidence="2 3">AF14-1AC</strain>
    </source>
</reference>